<name>A0A2S9RPU6_HAEIF</name>
<proteinExistence type="predicted"/>
<dbReference type="Proteomes" id="UP000238532">
    <property type="component" value="Unassembled WGS sequence"/>
</dbReference>
<protein>
    <submittedName>
        <fullName evidence="1">Uncharacterized protein</fullName>
    </submittedName>
</protein>
<gene>
    <name evidence="1" type="ORF">BV102_00809</name>
</gene>
<dbReference type="AlphaFoldDB" id="A0A2S9RPU6"/>
<evidence type="ECO:0000313" key="1">
    <source>
        <dbReference type="EMBL" id="PRJ61291.1"/>
    </source>
</evidence>
<dbReference type="EMBL" id="NEBY01000202">
    <property type="protein sequence ID" value="PRJ61291.1"/>
    <property type="molecule type" value="Genomic_DNA"/>
</dbReference>
<evidence type="ECO:0000313" key="2">
    <source>
        <dbReference type="Proteomes" id="UP000238532"/>
    </source>
</evidence>
<reference evidence="1 2" key="1">
    <citation type="submission" date="2017-04" db="EMBL/GenBank/DDBJ databases">
        <title>Haemophilus influenzae in COPD genome sequencing project.</title>
        <authorList>
            <person name="Murphy T.F."/>
            <person name="Kong Y."/>
            <person name="Nadendla S."/>
            <person name="Tettelin H."/>
            <person name="Pettigrew M."/>
        </authorList>
    </citation>
    <scope>NUCLEOTIDE SEQUENCE [LARGE SCALE GENOMIC DNA]</scope>
    <source>
        <strain evidence="1 2">56P127H1</strain>
    </source>
</reference>
<accession>A0A2S9RPU6</accession>
<sequence>MNDQMQKTLQDMQTQIHQQHLQLALQERVMGCLLRGLSRHPDLLDDVENEFHALIDATAKKSPELFDVLVPYLEKLAHRDSD</sequence>
<organism evidence="1 2">
    <name type="scientific">Haemophilus influenzae</name>
    <dbReference type="NCBI Taxonomy" id="727"/>
    <lineage>
        <taxon>Bacteria</taxon>
        <taxon>Pseudomonadati</taxon>
        <taxon>Pseudomonadota</taxon>
        <taxon>Gammaproteobacteria</taxon>
        <taxon>Pasteurellales</taxon>
        <taxon>Pasteurellaceae</taxon>
        <taxon>Haemophilus</taxon>
    </lineage>
</organism>
<comment type="caution">
    <text evidence="1">The sequence shown here is derived from an EMBL/GenBank/DDBJ whole genome shotgun (WGS) entry which is preliminary data.</text>
</comment>